<dbReference type="Proteomes" id="UP000241190">
    <property type="component" value="Unassembled WGS sequence"/>
</dbReference>
<accession>A0A0D8PKU0</accession>
<reference evidence="7 10" key="1">
    <citation type="submission" date="2018-01" db="EMBL/GenBank/DDBJ databases">
        <title>Whole genome sequencing of Histamine producing bacteria.</title>
        <authorList>
            <person name="Butler K."/>
        </authorList>
    </citation>
    <scope>NUCLEOTIDE SEQUENCE [LARGE SCALE GENOMIC DNA]</scope>
    <source>
        <strain evidence="8 9">ATCC 51761</strain>
        <strain evidence="7 10">NCIMB 13481</strain>
    </source>
</reference>
<evidence type="ECO:0000256" key="4">
    <source>
        <dbReference type="ARBA" id="ARBA00049417"/>
    </source>
</evidence>
<keyword evidence="3 5" id="KW-0378">Hydrolase</keyword>
<dbReference type="RefSeq" id="WP_045038644.1">
    <property type="nucleotide sequence ID" value="NZ_CAMQYU010000006.1"/>
</dbReference>
<dbReference type="SUPFAM" id="SSF56300">
    <property type="entry name" value="Metallo-dependent phosphatases"/>
    <property type="match status" value="1"/>
</dbReference>
<proteinExistence type="inferred from homology"/>
<dbReference type="InterPro" id="IPR029052">
    <property type="entry name" value="Metallo-depent_PP-like"/>
</dbReference>
<evidence type="ECO:0000313" key="9">
    <source>
        <dbReference type="Proteomes" id="UP000241190"/>
    </source>
</evidence>
<dbReference type="HAMAP" id="MF_00199">
    <property type="entry name" value="ApaH"/>
    <property type="match status" value="1"/>
</dbReference>
<dbReference type="Proteomes" id="UP000241954">
    <property type="component" value="Unassembled WGS sequence"/>
</dbReference>
<evidence type="ECO:0000256" key="2">
    <source>
        <dbReference type="ARBA" id="ARBA00005419"/>
    </source>
</evidence>
<dbReference type="Gene3D" id="3.60.21.10">
    <property type="match status" value="1"/>
</dbReference>
<comment type="caution">
    <text evidence="7">The sequence shown here is derived from an EMBL/GenBank/DDBJ whole genome shotgun (WGS) entry which is preliminary data.</text>
</comment>
<dbReference type="InterPro" id="IPR004843">
    <property type="entry name" value="Calcineurin-like_PHP"/>
</dbReference>
<dbReference type="InterPro" id="IPR004617">
    <property type="entry name" value="ApaH"/>
</dbReference>
<dbReference type="GO" id="GO:0008803">
    <property type="term" value="F:bis(5'-nucleosyl)-tetraphosphatase (symmetrical) activity"/>
    <property type="evidence" value="ECO:0007669"/>
    <property type="project" value="UniProtKB-UniRule"/>
</dbReference>
<dbReference type="NCBIfam" id="NF001204">
    <property type="entry name" value="PRK00166.1"/>
    <property type="match status" value="1"/>
</dbReference>
<dbReference type="STRING" id="56192.UB38_05220"/>
<dbReference type="PANTHER" id="PTHR40942:SF4">
    <property type="entry name" value="CYTOCHROME C5"/>
    <property type="match status" value="1"/>
</dbReference>
<dbReference type="NCBIfam" id="TIGR00668">
    <property type="entry name" value="apaH"/>
    <property type="match status" value="1"/>
</dbReference>
<evidence type="ECO:0000313" key="8">
    <source>
        <dbReference type="EMBL" id="PSW92387.1"/>
    </source>
</evidence>
<gene>
    <name evidence="5" type="primary">apaH</name>
    <name evidence="7" type="ORF">C9I88_12790</name>
    <name evidence="8" type="ORF">C9J52_18530</name>
</gene>
<dbReference type="AlphaFoldDB" id="A0A0D8PKU0"/>
<evidence type="ECO:0000259" key="6">
    <source>
        <dbReference type="Pfam" id="PF00149"/>
    </source>
</evidence>
<keyword evidence="9" id="KW-1185">Reference proteome</keyword>
<evidence type="ECO:0000256" key="1">
    <source>
        <dbReference type="ARBA" id="ARBA00003413"/>
    </source>
</evidence>
<dbReference type="Pfam" id="PF00149">
    <property type="entry name" value="Metallophos"/>
    <property type="match status" value="1"/>
</dbReference>
<organism evidence="7 10">
    <name type="scientific">Photobacterium iliopiscarium</name>
    <dbReference type="NCBI Taxonomy" id="56192"/>
    <lineage>
        <taxon>Bacteria</taxon>
        <taxon>Pseudomonadati</taxon>
        <taxon>Pseudomonadota</taxon>
        <taxon>Gammaproteobacteria</taxon>
        <taxon>Vibrionales</taxon>
        <taxon>Vibrionaceae</taxon>
        <taxon>Photobacterium</taxon>
    </lineage>
</organism>
<comment type="catalytic activity">
    <reaction evidence="4 5">
        <text>P(1),P(4)-bis(5'-adenosyl) tetraphosphate + H2O = 2 ADP + 2 H(+)</text>
        <dbReference type="Rhea" id="RHEA:24252"/>
        <dbReference type="ChEBI" id="CHEBI:15377"/>
        <dbReference type="ChEBI" id="CHEBI:15378"/>
        <dbReference type="ChEBI" id="CHEBI:58141"/>
        <dbReference type="ChEBI" id="CHEBI:456216"/>
        <dbReference type="EC" id="3.6.1.41"/>
    </reaction>
</comment>
<feature type="domain" description="Calcineurin-like phosphoesterase" evidence="6">
    <location>
        <begin position="4"/>
        <end position="163"/>
    </location>
</feature>
<dbReference type="PANTHER" id="PTHR40942">
    <property type="match status" value="1"/>
</dbReference>
<comment type="similarity">
    <text evidence="2 5">Belongs to the Ap4A hydrolase family.</text>
</comment>
<evidence type="ECO:0000313" key="10">
    <source>
        <dbReference type="Proteomes" id="UP000241954"/>
    </source>
</evidence>
<evidence type="ECO:0000256" key="5">
    <source>
        <dbReference type="HAMAP-Rule" id="MF_00199"/>
    </source>
</evidence>
<dbReference type="EC" id="3.6.1.41" evidence="5"/>
<dbReference type="EMBL" id="PYLW01000013">
    <property type="protein sequence ID" value="PSV95986.1"/>
    <property type="molecule type" value="Genomic_DNA"/>
</dbReference>
<dbReference type="PIRSF" id="PIRSF000903">
    <property type="entry name" value="B5n-ttraPtase_sm"/>
    <property type="match status" value="1"/>
</dbReference>
<dbReference type="EMBL" id="PYOP01000044">
    <property type="protein sequence ID" value="PSW92387.1"/>
    <property type="molecule type" value="Genomic_DNA"/>
</dbReference>
<protein>
    <recommendedName>
        <fullName evidence="5">Bis(5'-nucleosyl)-tetraphosphatase, symmetrical</fullName>
        <ecNumber evidence="5">3.6.1.41</ecNumber>
    </recommendedName>
    <alternativeName>
        <fullName evidence="5">Ap4A hydrolase</fullName>
    </alternativeName>
    <alternativeName>
        <fullName evidence="5">Diadenosine 5',5'''-P1,P4-tetraphosphate pyrophosphohydrolase</fullName>
    </alternativeName>
    <alternativeName>
        <fullName evidence="5">Diadenosine tetraphosphatase</fullName>
    </alternativeName>
</protein>
<sequence length="272" mass="31000">MATYLVGDIQGCLPDLKKLLAQANFDPQNDHLWLAGDLVARGPESLETLRFVKALGDHATVILGNHDLHLLAVSHQLARAKKSDNIHQIFSAEDGPELLNWLRHQPLLAEHPHYPLVMVHAGITPQWTLEQARQHAQEVEQLLQSDDYVWLLKNMYGDGPDWWQEDLSRLERLRFTINSFTRMRFCDPLGRLDMHCKVQPNDPAAGNLIPWFDVPRAQPVGKTIIFGHWAALMGHQDEHCIGLDTGCVWGNSLTMLRWEDGQRFVTECPLYA</sequence>
<name>A0A0D8PKU0_9GAMM</name>
<evidence type="ECO:0000256" key="3">
    <source>
        <dbReference type="ARBA" id="ARBA00022801"/>
    </source>
</evidence>
<comment type="function">
    <text evidence="1 5">Hydrolyzes diadenosine 5',5'''-P1,P4-tetraphosphate to yield ADP.</text>
</comment>
<dbReference type="CDD" id="cd07422">
    <property type="entry name" value="MPP_ApaH"/>
    <property type="match status" value="1"/>
</dbReference>
<evidence type="ECO:0000313" key="7">
    <source>
        <dbReference type="EMBL" id="PSV95986.1"/>
    </source>
</evidence>